<name>A0A2K2CQK2_BRADI</name>
<accession>A0A2K2CQK2</accession>
<protein>
    <submittedName>
        <fullName evidence="2 3">Uncharacterized protein</fullName>
    </submittedName>
</protein>
<dbReference type="EMBL" id="CM000883">
    <property type="protein sequence ID" value="PNT64306.1"/>
    <property type="molecule type" value="Genomic_DNA"/>
</dbReference>
<feature type="region of interest" description="Disordered" evidence="1">
    <location>
        <begin position="1"/>
        <end position="41"/>
    </location>
</feature>
<evidence type="ECO:0000256" key="1">
    <source>
        <dbReference type="SAM" id="MobiDB-lite"/>
    </source>
</evidence>
<evidence type="ECO:0000313" key="2">
    <source>
        <dbReference type="EMBL" id="PNT64306.1"/>
    </source>
</evidence>
<reference evidence="2" key="2">
    <citation type="submission" date="2017-06" db="EMBL/GenBank/DDBJ databases">
        <title>WGS assembly of Brachypodium distachyon.</title>
        <authorList>
            <consortium name="The International Brachypodium Initiative"/>
            <person name="Lucas S."/>
            <person name="Harmon-Smith M."/>
            <person name="Lail K."/>
            <person name="Tice H."/>
            <person name="Grimwood J."/>
            <person name="Bruce D."/>
            <person name="Barry K."/>
            <person name="Shu S."/>
            <person name="Lindquist E."/>
            <person name="Wang M."/>
            <person name="Pitluck S."/>
            <person name="Vogel J.P."/>
            <person name="Garvin D.F."/>
            <person name="Mockler T.C."/>
            <person name="Schmutz J."/>
            <person name="Rokhsar D."/>
            <person name="Bevan M.W."/>
        </authorList>
    </citation>
    <scope>NUCLEOTIDE SEQUENCE</scope>
    <source>
        <strain evidence="2">Bd21</strain>
    </source>
</reference>
<feature type="compositionally biased region" description="Polar residues" evidence="1">
    <location>
        <begin position="22"/>
        <end position="36"/>
    </location>
</feature>
<evidence type="ECO:0000313" key="4">
    <source>
        <dbReference type="Proteomes" id="UP000008810"/>
    </source>
</evidence>
<reference evidence="3" key="3">
    <citation type="submission" date="2018-08" db="UniProtKB">
        <authorList>
            <consortium name="EnsemblPlants"/>
        </authorList>
    </citation>
    <scope>IDENTIFICATION</scope>
    <source>
        <strain evidence="3">cv. Bd21</strain>
    </source>
</reference>
<feature type="compositionally biased region" description="Basic residues" evidence="1">
    <location>
        <begin position="8"/>
        <end position="20"/>
    </location>
</feature>
<dbReference type="AlphaFoldDB" id="A0A2K2CQK2"/>
<evidence type="ECO:0000313" key="3">
    <source>
        <dbReference type="EnsemblPlants" id="PNT64306"/>
    </source>
</evidence>
<organism evidence="2">
    <name type="scientific">Brachypodium distachyon</name>
    <name type="common">Purple false brome</name>
    <name type="synonym">Trachynia distachya</name>
    <dbReference type="NCBI Taxonomy" id="15368"/>
    <lineage>
        <taxon>Eukaryota</taxon>
        <taxon>Viridiplantae</taxon>
        <taxon>Streptophyta</taxon>
        <taxon>Embryophyta</taxon>
        <taxon>Tracheophyta</taxon>
        <taxon>Spermatophyta</taxon>
        <taxon>Magnoliopsida</taxon>
        <taxon>Liliopsida</taxon>
        <taxon>Poales</taxon>
        <taxon>Poaceae</taxon>
        <taxon>BOP clade</taxon>
        <taxon>Pooideae</taxon>
        <taxon>Stipodae</taxon>
        <taxon>Brachypodieae</taxon>
        <taxon>Brachypodium</taxon>
    </lineage>
</organism>
<dbReference type="EnsemblPlants" id="PNT64306">
    <property type="protein sequence ID" value="PNT64306"/>
    <property type="gene ID" value="BRADI_4g27337v3"/>
</dbReference>
<reference evidence="2 3" key="1">
    <citation type="journal article" date="2010" name="Nature">
        <title>Genome sequencing and analysis of the model grass Brachypodium distachyon.</title>
        <authorList>
            <consortium name="International Brachypodium Initiative"/>
        </authorList>
    </citation>
    <scope>NUCLEOTIDE SEQUENCE [LARGE SCALE GENOMIC DNA]</scope>
    <source>
        <strain evidence="2 3">Bd21</strain>
    </source>
</reference>
<gene>
    <name evidence="2" type="ORF">BRADI_4g27337v3</name>
</gene>
<dbReference type="InParanoid" id="A0A2K2CQK2"/>
<feature type="region of interest" description="Disordered" evidence="1">
    <location>
        <begin position="55"/>
        <end position="84"/>
    </location>
</feature>
<dbReference type="Gramene" id="PNT64306">
    <property type="protein sequence ID" value="PNT64306"/>
    <property type="gene ID" value="BRADI_4g27337v3"/>
</dbReference>
<sequence length="84" mass="9262">MGSARAGRERRRSSRLRRRSSCTAMRSLSTETSVSSRFPPPRNCFNLRAISSSRRVETLPNPTTDFSDSASSGTTGVAARARRQ</sequence>
<dbReference type="Proteomes" id="UP000008810">
    <property type="component" value="Chromosome 4"/>
</dbReference>
<keyword evidence="4" id="KW-1185">Reference proteome</keyword>
<proteinExistence type="predicted"/>
<feature type="compositionally biased region" description="Polar residues" evidence="1">
    <location>
        <begin position="60"/>
        <end position="75"/>
    </location>
</feature>